<dbReference type="RefSeq" id="WP_126351828.1">
    <property type="nucleotide sequence ID" value="NZ_CP086381.1"/>
</dbReference>
<dbReference type="AlphaFoldDB" id="A0A431VXN6"/>
<evidence type="ECO:0000256" key="1">
    <source>
        <dbReference type="SAM" id="MobiDB-lite"/>
    </source>
</evidence>
<gene>
    <name evidence="2" type="ORF">EJ104_05895</name>
</gene>
<protein>
    <submittedName>
        <fullName evidence="2">Replication initiator protein A</fullName>
    </submittedName>
</protein>
<keyword evidence="3" id="KW-1185">Reference proteome</keyword>
<sequence length="481" mass="54511">MARSQKQKSVTPTPPSQLDRFDEANSARLGLICVQERIPEDYTRWDIEFLVDDRPSRLTCISPGEYGGVPHGLDGDFATILNVMYLEQGAPESGIVHTTAYQMLQRAGFPDSGQYYQSLQESLDRLKAATYTASESWRDHKRQRWTTVKFNIIERITAETQDGLGFGSGTTLKIQLARPVVESIREKYLKPLDMSFVLSLKRSLTRSLYRVLDAHRYQPSMTAEAAAEFRINLQQWARECKLRETVPARIKRNLESAHKELVERGYLTSVEYEGSRADTVIIYTFGDLPATTPAPEPVIEVVPDAPVTDALRRYGVAPTVARNLVSEFGESLVTQRLEKFEAMLKSGYQARKKSALLVDIIRDQGGKYADPEGYQVEPQRSEANLQAATVAKRMEAEEAQLNHRLQEEFRLLDHSEQAARALTQVRMFVGREVSERTLKTLLSAMTSEQVEPYEVYRAVTRAASELRLADFAHELRYAYGD</sequence>
<dbReference type="InterPro" id="IPR018777">
    <property type="entry name" value="Replication_initiator_prot_A"/>
</dbReference>
<dbReference type="OrthoDB" id="73210at2"/>
<evidence type="ECO:0000313" key="2">
    <source>
        <dbReference type="EMBL" id="RTR28052.1"/>
    </source>
</evidence>
<dbReference type="Proteomes" id="UP000277766">
    <property type="component" value="Unassembled WGS sequence"/>
</dbReference>
<proteinExistence type="predicted"/>
<organism evidence="2 3">
    <name type="scientific">Deinococcus radiophilus</name>
    <dbReference type="NCBI Taxonomy" id="32062"/>
    <lineage>
        <taxon>Bacteria</taxon>
        <taxon>Thermotogati</taxon>
        <taxon>Deinococcota</taxon>
        <taxon>Deinococci</taxon>
        <taxon>Deinococcales</taxon>
        <taxon>Deinococcaceae</taxon>
        <taxon>Deinococcus</taxon>
    </lineage>
</organism>
<comment type="caution">
    <text evidence="2">The sequence shown here is derived from an EMBL/GenBank/DDBJ whole genome shotgun (WGS) entry which is preliminary data.</text>
</comment>
<evidence type="ECO:0000313" key="3">
    <source>
        <dbReference type="Proteomes" id="UP000277766"/>
    </source>
</evidence>
<reference evidence="2 3" key="1">
    <citation type="submission" date="2018-12" db="EMBL/GenBank/DDBJ databases">
        <title>Deinococcus radiophilus ATCC 27603 genome sequencing and assembly.</title>
        <authorList>
            <person name="Maclea K.S."/>
            <person name="Maynard C.R."/>
        </authorList>
    </citation>
    <scope>NUCLEOTIDE SEQUENCE [LARGE SCALE GENOMIC DNA]</scope>
    <source>
        <strain evidence="2 3">ATCC 27603</strain>
    </source>
</reference>
<dbReference type="Pfam" id="PF10134">
    <property type="entry name" value="RPA"/>
    <property type="match status" value="1"/>
</dbReference>
<accession>A0A431VXN6</accession>
<name>A0A431VXN6_9DEIO</name>
<feature type="region of interest" description="Disordered" evidence="1">
    <location>
        <begin position="1"/>
        <end position="20"/>
    </location>
</feature>
<dbReference type="EMBL" id="RXPE01000008">
    <property type="protein sequence ID" value="RTR28052.1"/>
    <property type="molecule type" value="Genomic_DNA"/>
</dbReference>